<organism evidence="1 2">
    <name type="scientific">Colobus angolensis palliatus</name>
    <name type="common">Peters' Angolan colobus</name>
    <dbReference type="NCBI Taxonomy" id="336983"/>
    <lineage>
        <taxon>Eukaryota</taxon>
        <taxon>Metazoa</taxon>
        <taxon>Chordata</taxon>
        <taxon>Craniata</taxon>
        <taxon>Vertebrata</taxon>
        <taxon>Euteleostomi</taxon>
        <taxon>Mammalia</taxon>
        <taxon>Eutheria</taxon>
        <taxon>Euarchontoglires</taxon>
        <taxon>Primates</taxon>
        <taxon>Haplorrhini</taxon>
        <taxon>Catarrhini</taxon>
        <taxon>Cercopithecidae</taxon>
        <taxon>Colobinae</taxon>
        <taxon>Colobus</taxon>
    </lineage>
</organism>
<reference evidence="1" key="2">
    <citation type="submission" date="2025-09" db="UniProtKB">
        <authorList>
            <consortium name="Ensembl"/>
        </authorList>
    </citation>
    <scope>IDENTIFICATION</scope>
</reference>
<dbReference type="Proteomes" id="UP000233080">
    <property type="component" value="Unassembled WGS sequence"/>
</dbReference>
<dbReference type="AlphaFoldDB" id="A0A2K5HI41"/>
<evidence type="ECO:0000313" key="2">
    <source>
        <dbReference type="Proteomes" id="UP000233080"/>
    </source>
</evidence>
<keyword evidence="2" id="KW-1185">Reference proteome</keyword>
<dbReference type="Ensembl" id="ENSCANT00000015833.1">
    <property type="protein sequence ID" value="ENSCANP00000004019.1"/>
    <property type="gene ID" value="ENSCANG00000014216.1"/>
</dbReference>
<protein>
    <submittedName>
        <fullName evidence="1">Uncharacterized protein</fullName>
    </submittedName>
</protein>
<sequence length="68" mass="7822">MEGGCPCFSVWTSKHIVAMNFDFGPEFPPSSVFRNKHYYVPNTFLACTICQLFTTLIKLEYTYKATQT</sequence>
<reference evidence="1" key="1">
    <citation type="submission" date="2025-08" db="UniProtKB">
        <authorList>
            <consortium name="Ensembl"/>
        </authorList>
    </citation>
    <scope>IDENTIFICATION</scope>
</reference>
<evidence type="ECO:0000313" key="1">
    <source>
        <dbReference type="Ensembl" id="ENSCANP00000004019.1"/>
    </source>
</evidence>
<proteinExistence type="predicted"/>
<accession>A0A2K5HI41</accession>
<name>A0A2K5HI41_COLAP</name>